<dbReference type="Proteomes" id="UP001296104">
    <property type="component" value="Unassembled WGS sequence"/>
</dbReference>
<keyword evidence="2" id="KW-1185">Reference proteome</keyword>
<gene>
    <name evidence="1" type="ORF">LECACI_7A007349</name>
</gene>
<evidence type="ECO:0000313" key="1">
    <source>
        <dbReference type="EMBL" id="CAK4032191.1"/>
    </source>
</evidence>
<organism evidence="1 2">
    <name type="scientific">Lecanosticta acicola</name>
    <dbReference type="NCBI Taxonomy" id="111012"/>
    <lineage>
        <taxon>Eukaryota</taxon>
        <taxon>Fungi</taxon>
        <taxon>Dikarya</taxon>
        <taxon>Ascomycota</taxon>
        <taxon>Pezizomycotina</taxon>
        <taxon>Dothideomycetes</taxon>
        <taxon>Dothideomycetidae</taxon>
        <taxon>Mycosphaerellales</taxon>
        <taxon>Mycosphaerellaceae</taxon>
        <taxon>Lecanosticta</taxon>
    </lineage>
</organism>
<dbReference type="AlphaFoldDB" id="A0AAI8Z490"/>
<name>A0AAI8Z490_9PEZI</name>
<comment type="caution">
    <text evidence="1">The sequence shown here is derived from an EMBL/GenBank/DDBJ whole genome shotgun (WGS) entry which is preliminary data.</text>
</comment>
<accession>A0AAI8Z490</accession>
<dbReference type="EMBL" id="CAVMBE010000059">
    <property type="protein sequence ID" value="CAK4032191.1"/>
    <property type="molecule type" value="Genomic_DNA"/>
</dbReference>
<sequence length="204" mass="23098">MCLLKVSERCGRQAELTNVIREEFGDVLRADHGDRAAWSAEDFAKRLANLEDRIREMARPPTTLYLVYCKEHKFREGEEKVRQVLEKYEIGELDLTLPALAPPPLRISKAFSAFARFPVQSCETEDSSVLIEVAYAPLVCGLTAAHPMEPTIFRFSTEGNAPLGLLQRIKEIDEVEYVTKVEWQAVSKSRAERLRQDSAVDNTA</sequence>
<proteinExistence type="predicted"/>
<evidence type="ECO:0000313" key="2">
    <source>
        <dbReference type="Proteomes" id="UP001296104"/>
    </source>
</evidence>
<reference evidence="1" key="1">
    <citation type="submission" date="2023-11" db="EMBL/GenBank/DDBJ databases">
        <authorList>
            <person name="Alioto T."/>
            <person name="Alioto T."/>
            <person name="Gomez Garrido J."/>
        </authorList>
    </citation>
    <scope>NUCLEOTIDE SEQUENCE</scope>
</reference>
<protein>
    <submittedName>
        <fullName evidence="1">Uncharacterized protein</fullName>
    </submittedName>
</protein>